<organism evidence="8 9">
    <name type="scientific">Spongisporangium articulatum</name>
    <dbReference type="NCBI Taxonomy" id="3362603"/>
    <lineage>
        <taxon>Bacteria</taxon>
        <taxon>Bacillati</taxon>
        <taxon>Actinomycetota</taxon>
        <taxon>Actinomycetes</taxon>
        <taxon>Kineosporiales</taxon>
        <taxon>Kineosporiaceae</taxon>
        <taxon>Spongisporangium</taxon>
    </lineage>
</organism>
<evidence type="ECO:0000313" key="9">
    <source>
        <dbReference type="Proteomes" id="UP001612915"/>
    </source>
</evidence>
<evidence type="ECO:0000313" key="8">
    <source>
        <dbReference type="EMBL" id="MFI7589903.1"/>
    </source>
</evidence>
<keyword evidence="9" id="KW-1185">Reference proteome</keyword>
<dbReference type="PANTHER" id="PTHR43133:SF50">
    <property type="entry name" value="ECF RNA POLYMERASE SIGMA FACTOR SIGM"/>
    <property type="match status" value="1"/>
</dbReference>
<dbReference type="InterPro" id="IPR007627">
    <property type="entry name" value="RNA_pol_sigma70_r2"/>
</dbReference>
<dbReference type="InterPro" id="IPR013325">
    <property type="entry name" value="RNA_pol_sigma_r2"/>
</dbReference>
<dbReference type="InterPro" id="IPR014325">
    <property type="entry name" value="RNA_pol_sigma-E_actinobac"/>
</dbReference>
<dbReference type="Pfam" id="PF08281">
    <property type="entry name" value="Sigma70_r4_2"/>
    <property type="match status" value="1"/>
</dbReference>
<dbReference type="InterPro" id="IPR013249">
    <property type="entry name" value="RNA_pol_sigma70_r4_t2"/>
</dbReference>
<dbReference type="InterPro" id="IPR014284">
    <property type="entry name" value="RNA_pol_sigma-70_dom"/>
</dbReference>
<dbReference type="Pfam" id="PF04542">
    <property type="entry name" value="Sigma70_r2"/>
    <property type="match status" value="1"/>
</dbReference>
<evidence type="ECO:0000256" key="3">
    <source>
        <dbReference type="ARBA" id="ARBA00023082"/>
    </source>
</evidence>
<dbReference type="EMBL" id="JBITLV010000011">
    <property type="protein sequence ID" value="MFI7589903.1"/>
    <property type="molecule type" value="Genomic_DNA"/>
</dbReference>
<sequence>MTTNGDGSPSAEDFVAERGDALLRLAWLLTGERSAAEDLAQEALARVLPRWDSIGPGRHEAYLRRAIRSTWVDGLRRRAARVRLDVVPDLPDVAQPGDSGAQVDDRLALRAALAALTVRQRTVLVLRYFEDLSEAETARLMGCSVSTVKSTTHDALARLRAEERVTR</sequence>
<dbReference type="Gene3D" id="1.10.1740.10">
    <property type="match status" value="1"/>
</dbReference>
<dbReference type="NCBIfam" id="TIGR02983">
    <property type="entry name" value="SigE-fam_strep"/>
    <property type="match status" value="1"/>
</dbReference>
<keyword evidence="4" id="KW-0238">DNA-binding</keyword>
<dbReference type="PANTHER" id="PTHR43133">
    <property type="entry name" value="RNA POLYMERASE ECF-TYPE SIGMA FACTO"/>
    <property type="match status" value="1"/>
</dbReference>
<comment type="similarity">
    <text evidence="1">Belongs to the sigma-70 factor family. ECF subfamily.</text>
</comment>
<accession>A0ABW8AU30</accession>
<dbReference type="CDD" id="cd06171">
    <property type="entry name" value="Sigma70_r4"/>
    <property type="match status" value="1"/>
</dbReference>
<dbReference type="SUPFAM" id="SSF88659">
    <property type="entry name" value="Sigma3 and sigma4 domains of RNA polymerase sigma factors"/>
    <property type="match status" value="1"/>
</dbReference>
<dbReference type="InterPro" id="IPR039425">
    <property type="entry name" value="RNA_pol_sigma-70-like"/>
</dbReference>
<dbReference type="Gene3D" id="1.10.10.10">
    <property type="entry name" value="Winged helix-like DNA-binding domain superfamily/Winged helix DNA-binding domain"/>
    <property type="match status" value="1"/>
</dbReference>
<feature type="domain" description="RNA polymerase sigma factor 70 region 4 type 2" evidence="7">
    <location>
        <begin position="107"/>
        <end position="159"/>
    </location>
</feature>
<evidence type="ECO:0000256" key="5">
    <source>
        <dbReference type="ARBA" id="ARBA00023163"/>
    </source>
</evidence>
<proteinExistence type="inferred from homology"/>
<protein>
    <submittedName>
        <fullName evidence="8">SigE family RNA polymerase sigma factor</fullName>
    </submittedName>
</protein>
<dbReference type="RefSeq" id="WP_398284506.1">
    <property type="nucleotide sequence ID" value="NZ_JBITLV010000011.1"/>
</dbReference>
<comment type="caution">
    <text evidence="8">The sequence shown here is derived from an EMBL/GenBank/DDBJ whole genome shotgun (WGS) entry which is preliminary data.</text>
</comment>
<evidence type="ECO:0000256" key="1">
    <source>
        <dbReference type="ARBA" id="ARBA00010641"/>
    </source>
</evidence>
<gene>
    <name evidence="8" type="ORF">ACIB24_22770</name>
</gene>
<dbReference type="InterPro" id="IPR013324">
    <property type="entry name" value="RNA_pol_sigma_r3/r4-like"/>
</dbReference>
<dbReference type="NCBIfam" id="TIGR02937">
    <property type="entry name" value="sigma70-ECF"/>
    <property type="match status" value="1"/>
</dbReference>
<evidence type="ECO:0000259" key="7">
    <source>
        <dbReference type="Pfam" id="PF08281"/>
    </source>
</evidence>
<keyword evidence="3" id="KW-0731">Sigma factor</keyword>
<keyword evidence="2" id="KW-0805">Transcription regulation</keyword>
<reference evidence="8 9" key="1">
    <citation type="submission" date="2024-10" db="EMBL/GenBank/DDBJ databases">
        <title>The Natural Products Discovery Center: Release of the First 8490 Sequenced Strains for Exploring Actinobacteria Biosynthetic Diversity.</title>
        <authorList>
            <person name="Kalkreuter E."/>
            <person name="Kautsar S.A."/>
            <person name="Yang D."/>
            <person name="Bader C.D."/>
            <person name="Teijaro C.N."/>
            <person name="Fluegel L."/>
            <person name="Davis C.M."/>
            <person name="Simpson J.R."/>
            <person name="Lauterbach L."/>
            <person name="Steele A.D."/>
            <person name="Gui C."/>
            <person name="Meng S."/>
            <person name="Li G."/>
            <person name="Viehrig K."/>
            <person name="Ye F."/>
            <person name="Su P."/>
            <person name="Kiefer A.F."/>
            <person name="Nichols A."/>
            <person name="Cepeda A.J."/>
            <person name="Yan W."/>
            <person name="Fan B."/>
            <person name="Jiang Y."/>
            <person name="Adhikari A."/>
            <person name="Zheng C.-J."/>
            <person name="Schuster L."/>
            <person name="Cowan T.M."/>
            <person name="Smanski M.J."/>
            <person name="Chevrette M.G."/>
            <person name="De Carvalho L.P.S."/>
            <person name="Shen B."/>
        </authorList>
    </citation>
    <scope>NUCLEOTIDE SEQUENCE [LARGE SCALE GENOMIC DNA]</scope>
    <source>
        <strain evidence="8 9">NPDC049639</strain>
    </source>
</reference>
<dbReference type="InterPro" id="IPR036388">
    <property type="entry name" value="WH-like_DNA-bd_sf"/>
</dbReference>
<evidence type="ECO:0000259" key="6">
    <source>
        <dbReference type="Pfam" id="PF04542"/>
    </source>
</evidence>
<feature type="domain" description="RNA polymerase sigma-70 region 2" evidence="6">
    <location>
        <begin position="17"/>
        <end position="79"/>
    </location>
</feature>
<dbReference type="SUPFAM" id="SSF88946">
    <property type="entry name" value="Sigma2 domain of RNA polymerase sigma factors"/>
    <property type="match status" value="1"/>
</dbReference>
<evidence type="ECO:0000256" key="4">
    <source>
        <dbReference type="ARBA" id="ARBA00023125"/>
    </source>
</evidence>
<name>A0ABW8AU30_9ACTN</name>
<evidence type="ECO:0000256" key="2">
    <source>
        <dbReference type="ARBA" id="ARBA00023015"/>
    </source>
</evidence>
<keyword evidence="5" id="KW-0804">Transcription</keyword>
<dbReference type="Proteomes" id="UP001612915">
    <property type="component" value="Unassembled WGS sequence"/>
</dbReference>